<protein>
    <recommendedName>
        <fullName evidence="3">CoA transferase</fullName>
    </recommendedName>
</protein>
<dbReference type="InterPro" id="IPR023606">
    <property type="entry name" value="CoA-Trfase_III_dom_1_sf"/>
</dbReference>
<dbReference type="InterPro" id="IPR050509">
    <property type="entry name" value="CoA-transferase_III"/>
</dbReference>
<dbReference type="PANTHER" id="PTHR48228">
    <property type="entry name" value="SUCCINYL-COA--D-CITRAMALATE COA-TRANSFERASE"/>
    <property type="match status" value="1"/>
</dbReference>
<dbReference type="EMBL" id="HBGE01036504">
    <property type="protein sequence ID" value="CAD9130890.1"/>
    <property type="molecule type" value="Transcribed_RNA"/>
</dbReference>
<dbReference type="Pfam" id="PF02515">
    <property type="entry name" value="CoA_transf_3"/>
    <property type="match status" value="1"/>
</dbReference>
<proteinExistence type="inferred from homology"/>
<dbReference type="PANTHER" id="PTHR48228:SF2">
    <property type="entry name" value="E-CINNAMOYL-COA:R-PHENYLLACTATE COA TRANSFERASE LARGE SUBUNIT"/>
    <property type="match status" value="1"/>
</dbReference>
<evidence type="ECO:0000256" key="1">
    <source>
        <dbReference type="ARBA" id="ARBA00008383"/>
    </source>
</evidence>
<dbReference type="InterPro" id="IPR044855">
    <property type="entry name" value="CoA-Trfase_III_dom3_sf"/>
</dbReference>
<evidence type="ECO:0008006" key="3">
    <source>
        <dbReference type="Google" id="ProtNLM"/>
    </source>
</evidence>
<sequence>MSRRVGAIARQISAVPVNGSQRGILDGLKVVELATVIAGPVTAALLCDMGATVVKVETPQGDAYRTMTSTAPGQHFSCCFEHCNRGKQSVALDLKKAEDMVVMQQLLAGADIFITNVRSKALKGLGLDYDTLHSSFPRLIFAHLTAWGLGGPEQDNPGYDVGAFWAGSGLMKFVMANDERGTPAPRFPGGVGDSTTSIHLMAGVLGALYDRERTGAGQFVEACIYRAGLWSMGIPATNALFMRDVMDGQGGYRALPQTAFDTPTYNAYECKDGAWIQLLGLEMDRHFDKMMEVLDPEGHIRSMEPFRGDAKAVTERVKPNDELRILLIKKMAECFLKRTAAEWAAIFKEKDIWFHHVTDINDVVDDPQYNAIGAFADVGGPQRVVNHPVKFGGALPFPRGRAPALGAHNKKIIEDLKAGRW</sequence>
<comment type="similarity">
    <text evidence="1">Belongs to the CoA-transferase III family.</text>
</comment>
<dbReference type="Gene3D" id="3.40.50.10540">
    <property type="entry name" value="Crotonobetainyl-coa:carnitine coa-transferase, domain 1"/>
    <property type="match status" value="1"/>
</dbReference>
<reference evidence="2" key="1">
    <citation type="submission" date="2021-01" db="EMBL/GenBank/DDBJ databases">
        <authorList>
            <person name="Corre E."/>
            <person name="Pelletier E."/>
            <person name="Niang G."/>
            <person name="Scheremetjew M."/>
            <person name="Finn R."/>
            <person name="Kale V."/>
            <person name="Holt S."/>
            <person name="Cochrane G."/>
            <person name="Meng A."/>
            <person name="Brown T."/>
            <person name="Cohen L."/>
        </authorList>
    </citation>
    <scope>NUCLEOTIDE SEQUENCE</scope>
    <source>
        <strain evidence="2">OF101</strain>
    </source>
</reference>
<evidence type="ECO:0000313" key="2">
    <source>
        <dbReference type="EMBL" id="CAD9130890.1"/>
    </source>
</evidence>
<dbReference type="GO" id="GO:0003824">
    <property type="term" value="F:catalytic activity"/>
    <property type="evidence" value="ECO:0007669"/>
    <property type="project" value="InterPro"/>
</dbReference>
<dbReference type="InterPro" id="IPR003673">
    <property type="entry name" value="CoA-Trfase_fam_III"/>
</dbReference>
<gene>
    <name evidence="2" type="ORF">ACAT0790_LOCUS22076</name>
</gene>
<accession>A0A7S1MGL6</accession>
<dbReference type="AlphaFoldDB" id="A0A7S1MGL6"/>
<name>A0A7S1MGL6_ALECA</name>
<organism evidence="2">
    <name type="scientific">Alexandrium catenella</name>
    <name type="common">Red tide dinoflagellate</name>
    <name type="synonym">Gonyaulax catenella</name>
    <dbReference type="NCBI Taxonomy" id="2925"/>
    <lineage>
        <taxon>Eukaryota</taxon>
        <taxon>Sar</taxon>
        <taxon>Alveolata</taxon>
        <taxon>Dinophyceae</taxon>
        <taxon>Gonyaulacales</taxon>
        <taxon>Pyrocystaceae</taxon>
        <taxon>Alexandrium</taxon>
    </lineage>
</organism>
<dbReference type="SUPFAM" id="SSF89796">
    <property type="entry name" value="CoA-transferase family III (CaiB/BaiF)"/>
    <property type="match status" value="1"/>
</dbReference>
<dbReference type="Gene3D" id="3.30.1540.10">
    <property type="entry name" value="formyl-coa transferase, domain 3"/>
    <property type="match status" value="1"/>
</dbReference>